<gene>
    <name evidence="2" type="ORF">DN068_10765</name>
</gene>
<dbReference type="OrthoDB" id="1405967at2"/>
<keyword evidence="1" id="KW-0732">Signal</keyword>
<evidence type="ECO:0000313" key="3">
    <source>
        <dbReference type="Proteomes" id="UP000248745"/>
    </source>
</evidence>
<reference evidence="2 3" key="1">
    <citation type="submission" date="2018-06" db="EMBL/GenBank/DDBJ databases">
        <title>Mucibacter soli gen. nov., sp. nov., a new member of the family Chitinophagaceae producing mucin.</title>
        <authorList>
            <person name="Kim M.-K."/>
            <person name="Park S."/>
            <person name="Kim T.-S."/>
            <person name="Joung Y."/>
            <person name="Han J.-H."/>
            <person name="Kim S.B."/>
        </authorList>
    </citation>
    <scope>NUCLEOTIDE SEQUENCE [LARGE SCALE GENOMIC DNA]</scope>
    <source>
        <strain evidence="2 3">R1-15</strain>
    </source>
</reference>
<keyword evidence="3" id="KW-1185">Reference proteome</keyword>
<dbReference type="EMBL" id="QKTW01000016">
    <property type="protein sequence ID" value="PZF72886.1"/>
    <property type="molecule type" value="Genomic_DNA"/>
</dbReference>
<dbReference type="RefSeq" id="WP_110998919.1">
    <property type="nucleotide sequence ID" value="NZ_QKTW01000016.1"/>
</dbReference>
<accession>A0A2W2BHA9</accession>
<organism evidence="2 3">
    <name type="scientific">Taibaiella soli</name>
    <dbReference type="NCBI Taxonomy" id="1649169"/>
    <lineage>
        <taxon>Bacteria</taxon>
        <taxon>Pseudomonadati</taxon>
        <taxon>Bacteroidota</taxon>
        <taxon>Chitinophagia</taxon>
        <taxon>Chitinophagales</taxon>
        <taxon>Chitinophagaceae</taxon>
        <taxon>Taibaiella</taxon>
    </lineage>
</organism>
<comment type="caution">
    <text evidence="2">The sequence shown here is derived from an EMBL/GenBank/DDBJ whole genome shotgun (WGS) entry which is preliminary data.</text>
</comment>
<feature type="signal peptide" evidence="1">
    <location>
        <begin position="1"/>
        <end position="20"/>
    </location>
</feature>
<evidence type="ECO:0000313" key="2">
    <source>
        <dbReference type="EMBL" id="PZF72886.1"/>
    </source>
</evidence>
<dbReference type="AlphaFoldDB" id="A0A2W2BHA9"/>
<protein>
    <recommendedName>
        <fullName evidence="4">Transporter</fullName>
    </recommendedName>
</protein>
<feature type="chain" id="PRO_5016099744" description="Transporter" evidence="1">
    <location>
        <begin position="21"/>
        <end position="307"/>
    </location>
</feature>
<evidence type="ECO:0008006" key="4">
    <source>
        <dbReference type="Google" id="ProtNLM"/>
    </source>
</evidence>
<evidence type="ECO:0000256" key="1">
    <source>
        <dbReference type="SAM" id="SignalP"/>
    </source>
</evidence>
<name>A0A2W2BHA9_9BACT</name>
<dbReference type="Proteomes" id="UP000248745">
    <property type="component" value="Unassembled WGS sequence"/>
</dbReference>
<sequence length="307" mass="34806">MKYFLRCLLLGVLATGNALACNVCGCSASNQYLGILPQYENHFIGLQYQYRSINSTHPGLLPSDPKEPSSEYYNTFQVWGRYHLSKRVQLFAFLPYTTNLQVKDGVRTYSSGIGDASALATVSIIAPEKYKDKKWQQSLWVGGGVKAPTGKYTGITEMDKLGLPNTQPGTGSWDFITNANYTIRYKKAGINLDATYTLTTANKYDYKYGNRLGTGLMGFYWWQKSKWKLLPQAGFRYEYTLHDYDNYSRHWLNEQTGGSIFYASAGAQAYYKQFGLQLTYSLPIAQNYAEGNVVTKTRLETGFFFLF</sequence>
<proteinExistence type="predicted"/>